<sequence length="106" mass="12021">MKHQIRLLVTASVHQIRQPTTSSNDSENNDDSMTTTQTMEIASPGNQRDMAANEAGQGHEQGQSAQDTKKRRMVWTDELHNRFLQVYEFLDSTQDAVPKKNTSDDE</sequence>
<evidence type="ECO:0000256" key="5">
    <source>
        <dbReference type="SAM" id="MobiDB-lite"/>
    </source>
</evidence>
<feature type="compositionally biased region" description="Low complexity" evidence="5">
    <location>
        <begin position="20"/>
        <end position="36"/>
    </location>
</feature>
<feature type="region of interest" description="Disordered" evidence="5">
    <location>
        <begin position="1"/>
        <end position="71"/>
    </location>
</feature>
<feature type="compositionally biased region" description="Polar residues" evidence="5">
    <location>
        <begin position="37"/>
        <end position="46"/>
    </location>
</feature>
<dbReference type="AlphaFoldDB" id="A0A8J5RZV1"/>
<dbReference type="Proteomes" id="UP000729402">
    <property type="component" value="Unassembled WGS sequence"/>
</dbReference>
<keyword evidence="3" id="KW-0804">Transcription</keyword>
<proteinExistence type="predicted"/>
<evidence type="ECO:0000256" key="4">
    <source>
        <dbReference type="ARBA" id="ARBA00023242"/>
    </source>
</evidence>
<evidence type="ECO:0000313" key="6">
    <source>
        <dbReference type="EMBL" id="KAG8052075.1"/>
    </source>
</evidence>
<reference evidence="6" key="1">
    <citation type="journal article" date="2021" name="bioRxiv">
        <title>Whole Genome Assembly and Annotation of Northern Wild Rice, Zizania palustris L., Supports a Whole Genome Duplication in the Zizania Genus.</title>
        <authorList>
            <person name="Haas M."/>
            <person name="Kono T."/>
            <person name="Macchietto M."/>
            <person name="Millas R."/>
            <person name="McGilp L."/>
            <person name="Shao M."/>
            <person name="Duquette J."/>
            <person name="Hirsch C.N."/>
            <person name="Kimball J."/>
        </authorList>
    </citation>
    <scope>NUCLEOTIDE SEQUENCE</scope>
    <source>
        <tissue evidence="6">Fresh leaf tissue</tissue>
    </source>
</reference>
<evidence type="ECO:0000256" key="3">
    <source>
        <dbReference type="ARBA" id="ARBA00023163"/>
    </source>
</evidence>
<keyword evidence="4" id="KW-0539">Nucleus</keyword>
<keyword evidence="7" id="KW-1185">Reference proteome</keyword>
<organism evidence="6 7">
    <name type="scientific">Zizania palustris</name>
    <name type="common">Northern wild rice</name>
    <dbReference type="NCBI Taxonomy" id="103762"/>
    <lineage>
        <taxon>Eukaryota</taxon>
        <taxon>Viridiplantae</taxon>
        <taxon>Streptophyta</taxon>
        <taxon>Embryophyta</taxon>
        <taxon>Tracheophyta</taxon>
        <taxon>Spermatophyta</taxon>
        <taxon>Magnoliopsida</taxon>
        <taxon>Liliopsida</taxon>
        <taxon>Poales</taxon>
        <taxon>Poaceae</taxon>
        <taxon>BOP clade</taxon>
        <taxon>Oryzoideae</taxon>
        <taxon>Oryzeae</taxon>
        <taxon>Zizaniinae</taxon>
        <taxon>Zizania</taxon>
    </lineage>
</organism>
<gene>
    <name evidence="6" type="ORF">GUJ93_ZPchr0001g31537</name>
</gene>
<evidence type="ECO:0000313" key="7">
    <source>
        <dbReference type="Proteomes" id="UP000729402"/>
    </source>
</evidence>
<dbReference type="InterPro" id="IPR006447">
    <property type="entry name" value="Myb_dom_plants"/>
</dbReference>
<accession>A0A8J5RZV1</accession>
<evidence type="ECO:0000256" key="2">
    <source>
        <dbReference type="ARBA" id="ARBA00023125"/>
    </source>
</evidence>
<name>A0A8J5RZV1_ZIZPA</name>
<reference evidence="6" key="2">
    <citation type="submission" date="2021-02" db="EMBL/GenBank/DDBJ databases">
        <authorList>
            <person name="Kimball J.A."/>
            <person name="Haas M.W."/>
            <person name="Macchietto M."/>
            <person name="Kono T."/>
            <person name="Duquette J."/>
            <person name="Shao M."/>
        </authorList>
    </citation>
    <scope>NUCLEOTIDE SEQUENCE</scope>
    <source>
        <tissue evidence="6">Fresh leaf tissue</tissue>
    </source>
</reference>
<comment type="caution">
    <text evidence="6">The sequence shown here is derived from an EMBL/GenBank/DDBJ whole genome shotgun (WGS) entry which is preliminary data.</text>
</comment>
<dbReference type="EMBL" id="JAAALK010000288">
    <property type="protein sequence ID" value="KAG8052075.1"/>
    <property type="molecule type" value="Genomic_DNA"/>
</dbReference>
<keyword evidence="2" id="KW-0238">DNA-binding</keyword>
<dbReference type="GO" id="GO:0003677">
    <property type="term" value="F:DNA binding"/>
    <property type="evidence" value="ECO:0007669"/>
    <property type="project" value="UniProtKB-KW"/>
</dbReference>
<dbReference type="NCBIfam" id="TIGR01557">
    <property type="entry name" value="myb_SHAQKYF"/>
    <property type="match status" value="1"/>
</dbReference>
<protein>
    <submittedName>
        <fullName evidence="6">Uncharacterized protein</fullName>
    </submittedName>
</protein>
<evidence type="ECO:0000256" key="1">
    <source>
        <dbReference type="ARBA" id="ARBA00023015"/>
    </source>
</evidence>
<keyword evidence="1" id="KW-0805">Transcription regulation</keyword>